<dbReference type="SMART" id="SM00044">
    <property type="entry name" value="CYCc"/>
    <property type="match status" value="1"/>
</dbReference>
<name>A0A5B8MT10_9CHLO</name>
<keyword evidence="2 8" id="KW-0812">Transmembrane</keyword>
<feature type="transmembrane region" description="Helical" evidence="8">
    <location>
        <begin position="278"/>
        <end position="297"/>
    </location>
</feature>
<dbReference type="Proteomes" id="UP000316726">
    <property type="component" value="Chromosome 11"/>
</dbReference>
<dbReference type="GO" id="GO:0000166">
    <property type="term" value="F:nucleotide binding"/>
    <property type="evidence" value="ECO:0007669"/>
    <property type="project" value="UniProtKB-KW"/>
</dbReference>
<dbReference type="InterPro" id="IPR018297">
    <property type="entry name" value="A/G_cyclase_CS"/>
</dbReference>
<reference evidence="10 11" key="1">
    <citation type="submission" date="2018-07" db="EMBL/GenBank/DDBJ databases">
        <title>The complete nuclear genome of the prasinophyte Chloropicon primus (CCMP1205).</title>
        <authorList>
            <person name="Pombert J.-F."/>
            <person name="Otis C."/>
            <person name="Turmel M."/>
            <person name="Lemieux C."/>
        </authorList>
    </citation>
    <scope>NUCLEOTIDE SEQUENCE [LARGE SCALE GENOMIC DNA]</scope>
    <source>
        <strain evidence="10 11">CCMP1205</strain>
    </source>
</reference>
<evidence type="ECO:0000313" key="11">
    <source>
        <dbReference type="Proteomes" id="UP000316726"/>
    </source>
</evidence>
<dbReference type="GO" id="GO:0004016">
    <property type="term" value="F:adenylate cyclase activity"/>
    <property type="evidence" value="ECO:0007669"/>
    <property type="project" value="TreeGrafter"/>
</dbReference>
<evidence type="ECO:0000256" key="2">
    <source>
        <dbReference type="ARBA" id="ARBA00022692"/>
    </source>
</evidence>
<dbReference type="AlphaFoldDB" id="A0A5B8MT10"/>
<keyword evidence="6 7" id="KW-0456">Lyase</keyword>
<dbReference type="OrthoDB" id="547134at2759"/>
<dbReference type="GO" id="GO:0007168">
    <property type="term" value="P:receptor guanylyl cyclase signaling pathway"/>
    <property type="evidence" value="ECO:0007669"/>
    <property type="project" value="TreeGrafter"/>
</dbReference>
<dbReference type="Gene3D" id="3.30.70.1230">
    <property type="entry name" value="Nucleotide cyclase"/>
    <property type="match status" value="1"/>
</dbReference>
<dbReference type="GO" id="GO:0004383">
    <property type="term" value="F:guanylate cyclase activity"/>
    <property type="evidence" value="ECO:0007669"/>
    <property type="project" value="TreeGrafter"/>
</dbReference>
<gene>
    <name evidence="10" type="ORF">A3770_11p61810</name>
</gene>
<feature type="transmembrane region" description="Helical" evidence="8">
    <location>
        <begin position="148"/>
        <end position="171"/>
    </location>
</feature>
<evidence type="ECO:0000259" key="9">
    <source>
        <dbReference type="PROSITE" id="PS50125"/>
    </source>
</evidence>
<feature type="domain" description="Guanylate cyclase" evidence="9">
    <location>
        <begin position="387"/>
        <end position="562"/>
    </location>
</feature>
<dbReference type="Pfam" id="PF00211">
    <property type="entry name" value="Guanylate_cyc"/>
    <property type="match status" value="2"/>
</dbReference>
<evidence type="ECO:0000256" key="3">
    <source>
        <dbReference type="ARBA" id="ARBA00022741"/>
    </source>
</evidence>
<keyword evidence="5 8" id="KW-0472">Membrane</keyword>
<evidence type="ECO:0000256" key="5">
    <source>
        <dbReference type="ARBA" id="ARBA00023136"/>
    </source>
</evidence>
<evidence type="ECO:0000256" key="8">
    <source>
        <dbReference type="SAM" id="Phobius"/>
    </source>
</evidence>
<evidence type="ECO:0000256" key="6">
    <source>
        <dbReference type="ARBA" id="ARBA00023239"/>
    </source>
</evidence>
<feature type="transmembrane region" description="Helical" evidence="8">
    <location>
        <begin position="211"/>
        <end position="230"/>
    </location>
</feature>
<dbReference type="CDD" id="cd07302">
    <property type="entry name" value="CHD"/>
    <property type="match status" value="1"/>
</dbReference>
<dbReference type="STRING" id="1764295.A0A5B8MT10"/>
<dbReference type="GO" id="GO:0001653">
    <property type="term" value="F:peptide receptor activity"/>
    <property type="evidence" value="ECO:0007669"/>
    <property type="project" value="TreeGrafter"/>
</dbReference>
<dbReference type="SUPFAM" id="SSF55073">
    <property type="entry name" value="Nucleotide cyclase"/>
    <property type="match status" value="1"/>
</dbReference>
<dbReference type="PANTHER" id="PTHR11920:SF335">
    <property type="entry name" value="GUANYLATE CYCLASE"/>
    <property type="match status" value="1"/>
</dbReference>
<protein>
    <submittedName>
        <fullName evidence="10">Guanylate cyclase</fullName>
    </submittedName>
</protein>
<comment type="similarity">
    <text evidence="7">Belongs to the adenylyl cyclase class-4/guanylyl cyclase family.</text>
</comment>
<evidence type="ECO:0000256" key="1">
    <source>
        <dbReference type="ARBA" id="ARBA00004370"/>
    </source>
</evidence>
<keyword evidence="3" id="KW-0547">Nucleotide-binding</keyword>
<evidence type="ECO:0000313" key="10">
    <source>
        <dbReference type="EMBL" id="QDZ23663.1"/>
    </source>
</evidence>
<dbReference type="EMBL" id="CP031044">
    <property type="protein sequence ID" value="QDZ23663.1"/>
    <property type="molecule type" value="Genomic_DNA"/>
</dbReference>
<feature type="transmembrane region" description="Helical" evidence="8">
    <location>
        <begin position="115"/>
        <end position="136"/>
    </location>
</feature>
<dbReference type="PROSITE" id="PS00452">
    <property type="entry name" value="GUANYLATE_CYCLASE_1"/>
    <property type="match status" value="1"/>
</dbReference>
<dbReference type="PROSITE" id="PS50125">
    <property type="entry name" value="GUANYLATE_CYCLASE_2"/>
    <property type="match status" value="1"/>
</dbReference>
<dbReference type="Gene3D" id="6.10.250.780">
    <property type="match status" value="1"/>
</dbReference>
<evidence type="ECO:0000256" key="7">
    <source>
        <dbReference type="RuleBase" id="RU000405"/>
    </source>
</evidence>
<dbReference type="GO" id="GO:0005886">
    <property type="term" value="C:plasma membrane"/>
    <property type="evidence" value="ECO:0007669"/>
    <property type="project" value="TreeGrafter"/>
</dbReference>
<proteinExistence type="inferred from homology"/>
<dbReference type="GO" id="GO:0035556">
    <property type="term" value="P:intracellular signal transduction"/>
    <property type="evidence" value="ECO:0007669"/>
    <property type="project" value="InterPro"/>
</dbReference>
<feature type="transmembrane region" description="Helical" evidence="8">
    <location>
        <begin position="75"/>
        <end position="95"/>
    </location>
</feature>
<dbReference type="InterPro" id="IPR029787">
    <property type="entry name" value="Nucleotide_cyclase"/>
</dbReference>
<dbReference type="InterPro" id="IPR050401">
    <property type="entry name" value="Cyclic_nucleotide_synthase"/>
</dbReference>
<sequence length="608" mass="68551">MVVLDVITQLSGVKKWLHREDFDFEQFVETNVPEESAPNSLQASPAQHFLVGFKDRNLEDEYLENLVVLSKGKFLSGYAVSLGLFILGPLVDMLQAWPLNRIDDPNVHSVIAKEAVPTFCALLVLLFGLVACAVAYETESLRRQRRVILQITGVVYLSYVVIMSIEFAMLGNQWFFLYGKEGWILKLIFFDLPPLASLLFMSLPTFLVGEIMFLAILSFSVIIPTVLGYWQSIADVARQEVLPETLTYFSEFWKQVCTDEDRPDIVKHCRVDYVYKMVLPYVLVNALMIAVVIVSALSEATNRRLFIWKKITRAQHEKVERCKKMVEVEKEKRDDFIYSMFPRPVAKELIKHGEENGKDNDHNMTIKDVALVHNLGRSMACMHKDVTILFTDIVGFTPMANACQPYEVMHFLHNLFSAFDELIEMDMHLWKVETVGDAFMVASGLGIMSGKAGREPEALVELIQSHSQTFSMDSFSSEKKLYRIKTVKCSEKNCNEFSAARAAVLFGKAAIAEARLHSMPNGKPCAIRVGAHTGDVCSGVIGTRMPRFCLFGDAVNTASRMESTSSASRLHITEATYGLVCDDPGFTFEDRGEMDVKGKGKMQTYMLM</sequence>
<dbReference type="InterPro" id="IPR001054">
    <property type="entry name" value="A/G_cyclase"/>
</dbReference>
<keyword evidence="4 8" id="KW-1133">Transmembrane helix</keyword>
<comment type="subcellular location">
    <subcellularLocation>
        <location evidence="1">Membrane</location>
    </subcellularLocation>
</comment>
<evidence type="ECO:0000256" key="4">
    <source>
        <dbReference type="ARBA" id="ARBA00022989"/>
    </source>
</evidence>
<keyword evidence="11" id="KW-1185">Reference proteome</keyword>
<dbReference type="PANTHER" id="PTHR11920">
    <property type="entry name" value="GUANYLYL CYCLASE"/>
    <property type="match status" value="1"/>
</dbReference>
<organism evidence="10 11">
    <name type="scientific">Chloropicon primus</name>
    <dbReference type="NCBI Taxonomy" id="1764295"/>
    <lineage>
        <taxon>Eukaryota</taxon>
        <taxon>Viridiplantae</taxon>
        <taxon>Chlorophyta</taxon>
        <taxon>Chloropicophyceae</taxon>
        <taxon>Chloropicales</taxon>
        <taxon>Chloropicaceae</taxon>
        <taxon>Chloropicon</taxon>
    </lineage>
</organism>
<accession>A0A5B8MT10</accession>